<dbReference type="InterPro" id="IPR050576">
    <property type="entry name" value="Cilia_flagella_integrity"/>
</dbReference>
<dbReference type="AlphaFoldDB" id="A0AAD5B115"/>
<keyword evidence="2" id="KW-0677">Repeat</keyword>
<dbReference type="PROSITE" id="PS51450">
    <property type="entry name" value="LRR"/>
    <property type="match status" value="1"/>
</dbReference>
<dbReference type="SUPFAM" id="SSF52075">
    <property type="entry name" value="Outer arm dynein light chain 1"/>
    <property type="match status" value="1"/>
</dbReference>
<gene>
    <name evidence="4" type="ORF">C0J50_15156</name>
</gene>
<feature type="compositionally biased region" description="Basic and acidic residues" evidence="3">
    <location>
        <begin position="548"/>
        <end position="561"/>
    </location>
</feature>
<sequence>MIFKVDDSFLEVFTGVHFLMYDVEIFAEGARGLIARYPGDVCRMADLFCVQESNGLSHTHVSHKKTRTQPVFGKFPMWQRKLGEWHVGDERKPTLQDSEDWDDGDDDEERTGAQFEELDNLCDLLRSPQSPWHQEASWSPQTLDLRELAVKAPKKINADSIYSFLTTLRVVDKEVSVIDDGLLKFRNLEQLVLTVNNIAEVPSKNLPKTLKVLELYGNQISNLESLNTELPPHLLHLGLGNNRLGSSEDLQYFTVSRWPQLMSLDLSWAGYTEQYALVDALSTLPRLRSLVLEGNPLTLTTLYPGFTLDSLDRLLYLDETRISPDDRRRYRGLAKLRASVSEEAEVIVCVKKIKGVPNSLLLNDAEAEFPLVNYSYSVSYEFLDESQSQKSVHAEDQTSENIPQRLTPIPCTSSEHQDHAFSVPVAMNWTTTQAWAEEIEFNHSSTHRIRDLAALKNFFLRGLWITVEEQKVLSWPASRPGSSGTKESANKKEKKASSAGTKSKVKKKKKESELELVHEQPIKQTLGSVHVKLKDLLEGKSQSKEQYDIAVKHSIRPEVSKVKKSKKSNRKNKEENPTSKKGKVSKEMATDASADERKTETKTLTVEFNIRLNKWTSDSQAFDPNSTK</sequence>
<reference evidence="4" key="1">
    <citation type="submission" date="2018-07" db="EMBL/GenBank/DDBJ databases">
        <title>Comparative genomics of catfishes provides insights into carnivory and benthic adaptation.</title>
        <authorList>
            <person name="Zhang Y."/>
            <person name="Wang D."/>
            <person name="Peng Z."/>
            <person name="Zheng S."/>
            <person name="Shao F."/>
            <person name="Tao W."/>
        </authorList>
    </citation>
    <scope>NUCLEOTIDE SEQUENCE</scope>
    <source>
        <strain evidence="4">Chongqing</strain>
    </source>
</reference>
<comment type="caution">
    <text evidence="4">The sequence shown here is derived from an EMBL/GenBank/DDBJ whole genome shotgun (WGS) entry which is preliminary data.</text>
</comment>
<evidence type="ECO:0000256" key="1">
    <source>
        <dbReference type="ARBA" id="ARBA00022614"/>
    </source>
</evidence>
<feature type="region of interest" description="Disordered" evidence="3">
    <location>
        <begin position="548"/>
        <end position="603"/>
    </location>
</feature>
<evidence type="ECO:0000256" key="3">
    <source>
        <dbReference type="SAM" id="MobiDB-lite"/>
    </source>
</evidence>
<dbReference type="EMBL" id="MU551562">
    <property type="protein sequence ID" value="KAI5625297.1"/>
    <property type="molecule type" value="Genomic_DNA"/>
</dbReference>
<dbReference type="InterPro" id="IPR032675">
    <property type="entry name" value="LRR_dom_sf"/>
</dbReference>
<dbReference type="PANTHER" id="PTHR45973:SF35">
    <property type="entry name" value="LEUCINE-RICH REPEAT-CONTAINING PROTEIN 43"/>
    <property type="match status" value="1"/>
</dbReference>
<dbReference type="PANTHER" id="PTHR45973">
    <property type="entry name" value="PROTEIN PHOSPHATASE 1 REGULATORY SUBUNIT SDS22-RELATED"/>
    <property type="match status" value="1"/>
</dbReference>
<proteinExistence type="predicted"/>
<feature type="region of interest" description="Disordered" evidence="3">
    <location>
        <begin position="475"/>
        <end position="516"/>
    </location>
</feature>
<evidence type="ECO:0000313" key="4">
    <source>
        <dbReference type="EMBL" id="KAI5625297.1"/>
    </source>
</evidence>
<organism evidence="4 5">
    <name type="scientific">Silurus asotus</name>
    <name type="common">Amur catfish</name>
    <name type="synonym">Parasilurus asotus</name>
    <dbReference type="NCBI Taxonomy" id="30991"/>
    <lineage>
        <taxon>Eukaryota</taxon>
        <taxon>Metazoa</taxon>
        <taxon>Chordata</taxon>
        <taxon>Craniata</taxon>
        <taxon>Vertebrata</taxon>
        <taxon>Euteleostomi</taxon>
        <taxon>Actinopterygii</taxon>
        <taxon>Neopterygii</taxon>
        <taxon>Teleostei</taxon>
        <taxon>Ostariophysi</taxon>
        <taxon>Siluriformes</taxon>
        <taxon>Siluridae</taxon>
        <taxon>Silurus</taxon>
    </lineage>
</organism>
<feature type="compositionally biased region" description="Acidic residues" evidence="3">
    <location>
        <begin position="97"/>
        <end position="109"/>
    </location>
</feature>
<evidence type="ECO:0000256" key="2">
    <source>
        <dbReference type="ARBA" id="ARBA00022737"/>
    </source>
</evidence>
<evidence type="ECO:0008006" key="6">
    <source>
        <dbReference type="Google" id="ProtNLM"/>
    </source>
</evidence>
<dbReference type="Proteomes" id="UP001205998">
    <property type="component" value="Unassembled WGS sequence"/>
</dbReference>
<accession>A0AAD5B115</accession>
<feature type="region of interest" description="Disordered" evidence="3">
    <location>
        <begin position="89"/>
        <end position="109"/>
    </location>
</feature>
<name>A0AAD5B115_SILAS</name>
<keyword evidence="1" id="KW-0433">Leucine-rich repeat</keyword>
<dbReference type="InterPro" id="IPR001611">
    <property type="entry name" value="Leu-rich_rpt"/>
</dbReference>
<dbReference type="Gene3D" id="3.80.10.10">
    <property type="entry name" value="Ribonuclease Inhibitor"/>
    <property type="match status" value="1"/>
</dbReference>
<evidence type="ECO:0000313" key="5">
    <source>
        <dbReference type="Proteomes" id="UP001205998"/>
    </source>
</evidence>
<feature type="compositionally biased region" description="Basic and acidic residues" evidence="3">
    <location>
        <begin position="571"/>
        <end position="601"/>
    </location>
</feature>
<protein>
    <recommendedName>
        <fullName evidence="6">Leucine-rich repeat-containing protein 43</fullName>
    </recommendedName>
</protein>
<keyword evidence="5" id="KW-1185">Reference proteome</keyword>